<dbReference type="Gene3D" id="3.10.450.50">
    <property type="match status" value="1"/>
</dbReference>
<reference evidence="2" key="1">
    <citation type="submission" date="2016-10" db="EMBL/GenBank/DDBJ databases">
        <authorList>
            <person name="Varghese N."/>
            <person name="Submissions S."/>
        </authorList>
    </citation>
    <scope>NUCLEOTIDE SEQUENCE [LARGE SCALE GENOMIC DNA]</scope>
    <source>
        <strain evidence="2">CGMCC 4.6856</strain>
    </source>
</reference>
<protein>
    <recommendedName>
        <fullName evidence="3">SnoaL-like domain-containing protein</fullName>
    </recommendedName>
</protein>
<dbReference type="EMBL" id="FOFA01000002">
    <property type="protein sequence ID" value="SEP93967.1"/>
    <property type="molecule type" value="Genomic_DNA"/>
</dbReference>
<dbReference type="STRING" id="1036181.SAMN05421756_1024"/>
<evidence type="ECO:0008006" key="3">
    <source>
        <dbReference type="Google" id="ProtNLM"/>
    </source>
</evidence>
<name>A0A1H9BYX6_9ACTN</name>
<accession>A0A1H9BYX6</accession>
<evidence type="ECO:0000313" key="1">
    <source>
        <dbReference type="EMBL" id="SEP93967.1"/>
    </source>
</evidence>
<dbReference type="RefSeq" id="WP_198409941.1">
    <property type="nucleotide sequence ID" value="NZ_FOFA01000002.1"/>
</dbReference>
<sequence length="68" mass="6882">METLRSLSVVGDEAVAVDSVVAYTGPDGSRSVVSSCDVYELDAGSVVRITSYNVELDDAAVAGVVAGS</sequence>
<dbReference type="Proteomes" id="UP000198504">
    <property type="component" value="Unassembled WGS sequence"/>
</dbReference>
<organism evidence="1 2">
    <name type="scientific">Microlunatus flavus</name>
    <dbReference type="NCBI Taxonomy" id="1036181"/>
    <lineage>
        <taxon>Bacteria</taxon>
        <taxon>Bacillati</taxon>
        <taxon>Actinomycetota</taxon>
        <taxon>Actinomycetes</taxon>
        <taxon>Propionibacteriales</taxon>
        <taxon>Propionibacteriaceae</taxon>
        <taxon>Microlunatus</taxon>
    </lineage>
</organism>
<evidence type="ECO:0000313" key="2">
    <source>
        <dbReference type="Proteomes" id="UP000198504"/>
    </source>
</evidence>
<keyword evidence="2" id="KW-1185">Reference proteome</keyword>
<gene>
    <name evidence="1" type="ORF">SAMN05421756_1024</name>
</gene>
<proteinExistence type="predicted"/>
<dbReference type="AlphaFoldDB" id="A0A1H9BYX6"/>